<keyword evidence="3" id="KW-1185">Reference proteome</keyword>
<evidence type="ECO:0000259" key="1">
    <source>
        <dbReference type="Pfam" id="PF25210"/>
    </source>
</evidence>
<proteinExistence type="predicted"/>
<sequence length="428" mass="47489">MRERDLRASKRLKVLAGEDQVMEEREQLVSMTDLQQFSDDGDGSSSSLLSGLPEELAMECLARVSSLGSLRGVSKSWQKLVYSTYFQQLRLQYGRTELSWVYTLVQSTRDGSFKWQAYDPFSSQWHDLPPVPHVMDFQLSNPGCIGLSYSVQCASTRTKLVMIAALKLRESHGSSSPCKPRGVVMLEPALERPLIFDPAQRLWKRGSCFRVPRKWCVCGVADEKIYVASGSGKDWDRDVSKSAEVYDHEKDVWQRLNNLSSSKFSGEAMSAVTQGGKLYIASGRGVFQREGAVYTPSTGLWTKMEPGLRKGWTGSCVSIKGKFYVVDDTAGKLKVYAPEREEWTVFMEDSRLKNLESIVSTGDGKLCGIVCTPPSEDGSKPGCSKGNLIRVVDVEAQPAPLIFDIQVPDDGQAVALQVLSMMNSDLQT</sequence>
<protein>
    <recommendedName>
        <fullName evidence="1">FKB95-like N-terminal Kelch domain-containing protein</fullName>
    </recommendedName>
</protein>
<dbReference type="PANTHER" id="PTHR47590:SF7">
    <property type="entry name" value="OS06G0711700 PROTEIN"/>
    <property type="match status" value="1"/>
</dbReference>
<dbReference type="InterPro" id="IPR036047">
    <property type="entry name" value="F-box-like_dom_sf"/>
</dbReference>
<gene>
    <name evidence="2" type="ORF">CSSPTR1EN2_LOCUS15321</name>
</gene>
<dbReference type="SUPFAM" id="SSF117281">
    <property type="entry name" value="Kelch motif"/>
    <property type="match status" value="1"/>
</dbReference>
<dbReference type="InterPro" id="IPR015915">
    <property type="entry name" value="Kelch-typ_b-propeller"/>
</dbReference>
<dbReference type="EMBL" id="OZ019895">
    <property type="protein sequence ID" value="CAK9220252.1"/>
    <property type="molecule type" value="Genomic_DNA"/>
</dbReference>
<dbReference type="PANTHER" id="PTHR47590">
    <property type="entry name" value="F-BOX/KELCH-REPEAT PROTEIN SKIP25"/>
    <property type="match status" value="1"/>
</dbReference>
<reference evidence="2" key="1">
    <citation type="submission" date="2024-02" db="EMBL/GenBank/DDBJ databases">
        <authorList>
            <consortium name="ELIXIR-Norway"/>
            <consortium name="Elixir Norway"/>
        </authorList>
    </citation>
    <scope>NUCLEOTIDE SEQUENCE</scope>
</reference>
<dbReference type="SUPFAM" id="SSF81383">
    <property type="entry name" value="F-box domain"/>
    <property type="match status" value="1"/>
</dbReference>
<name>A0ABP0UG15_9BRYO</name>
<dbReference type="InterPro" id="IPR057499">
    <property type="entry name" value="Kelch_FKB95"/>
</dbReference>
<dbReference type="Gene3D" id="2.120.10.80">
    <property type="entry name" value="Kelch-type beta propeller"/>
    <property type="match status" value="1"/>
</dbReference>
<feature type="domain" description="FKB95-like N-terminal Kelch" evidence="1">
    <location>
        <begin position="194"/>
        <end position="353"/>
    </location>
</feature>
<organism evidence="2 3">
    <name type="scientific">Sphagnum troendelagicum</name>
    <dbReference type="NCBI Taxonomy" id="128251"/>
    <lineage>
        <taxon>Eukaryota</taxon>
        <taxon>Viridiplantae</taxon>
        <taxon>Streptophyta</taxon>
        <taxon>Embryophyta</taxon>
        <taxon>Bryophyta</taxon>
        <taxon>Sphagnophytina</taxon>
        <taxon>Sphagnopsida</taxon>
        <taxon>Sphagnales</taxon>
        <taxon>Sphagnaceae</taxon>
        <taxon>Sphagnum</taxon>
    </lineage>
</organism>
<evidence type="ECO:0000313" key="3">
    <source>
        <dbReference type="Proteomes" id="UP001497512"/>
    </source>
</evidence>
<dbReference type="Pfam" id="PF25210">
    <property type="entry name" value="Kelch_FKB95"/>
    <property type="match status" value="1"/>
</dbReference>
<accession>A0ABP0UG15</accession>
<dbReference type="Proteomes" id="UP001497512">
    <property type="component" value="Chromosome 3"/>
</dbReference>
<evidence type="ECO:0000313" key="2">
    <source>
        <dbReference type="EMBL" id="CAK9220252.1"/>
    </source>
</evidence>